<dbReference type="AlphaFoldDB" id="A0A1C3IJU6"/>
<dbReference type="SUPFAM" id="SSF103647">
    <property type="entry name" value="TSP type-3 repeat"/>
    <property type="match status" value="1"/>
</dbReference>
<dbReference type="Proteomes" id="UP000092876">
    <property type="component" value="Unassembled WGS sequence"/>
</dbReference>
<accession>A0A1C3IJU6</accession>
<evidence type="ECO:0000313" key="4">
    <source>
        <dbReference type="Proteomes" id="UP000092876"/>
    </source>
</evidence>
<feature type="signal peptide" evidence="2">
    <location>
        <begin position="1"/>
        <end position="27"/>
    </location>
</feature>
<name>A0A1C3IJU6_9VIBR</name>
<feature type="chain" id="PRO_5008675552" description="Chromosome partition protein Smc" evidence="2">
    <location>
        <begin position="28"/>
        <end position="591"/>
    </location>
</feature>
<sequence>MKTAINALLRILFFMTSCLIFVTKSYALDCPAGSVDSGGVCVSACEVLKGSNRTVSWDAYIYGEQPTGYCYGALGAPIYCGMEKAVIAISTDSPDFQFWQTKFRFTGKECTRRNHFTGGTPKLYPWEGDHNMNGILDVDEDWDGDGIPNGVDKNPNKSDNTLEDKNNNNVPDKLEPYLDTLESTEVIKYDLRCPSGAPDHTCTPMLNLAKASEKVSVTNRELTKVVKDLVSKSASKSDVENVNYSIRSALSQMVDKVTKTEASLVDKAKRSDDLLTDLVDNKIIGAIDGIPASIAAKQQLETNKIIKAIDSIDTGLTQRQDLFLAKAASAQMNTELIQDLTLKVEDVDYNLADAKKEVIDQVKSSQRKTTQATGREFMRLNRALSTLDDSISQDFVALRSFLSDKMDNQDKRNETNIDNAVSKLKTSIEDSTTGLSSKIEQSGSELSGKIDGLSDKIDGMGGLDDATKDAIKGIRDLLGADSGFSAPVVTDDFMGGFIFDADSFKDITAEIEVLKENYKTETEQFKTLFSIDTKAFKDGKYVEHQLDLTVAGHKQSFKTGVLSALLDNAEIIKAIVLFIFVLIGIKMMGSN</sequence>
<dbReference type="GeneID" id="94232841"/>
<organism evidence="3 4">
    <name type="scientific">Vibrio atlanticus</name>
    <dbReference type="NCBI Taxonomy" id="693153"/>
    <lineage>
        <taxon>Bacteria</taxon>
        <taxon>Pseudomonadati</taxon>
        <taxon>Pseudomonadota</taxon>
        <taxon>Gammaproteobacteria</taxon>
        <taxon>Vibrionales</taxon>
        <taxon>Vibrionaceae</taxon>
        <taxon>Vibrio</taxon>
    </lineage>
</organism>
<evidence type="ECO:0000256" key="2">
    <source>
        <dbReference type="SAM" id="SignalP"/>
    </source>
</evidence>
<gene>
    <name evidence="3" type="ORF">VAT7223_00795</name>
</gene>
<dbReference type="RefSeq" id="WP_065678367.1">
    <property type="nucleotide sequence ID" value="NZ_AP025460.1"/>
</dbReference>
<evidence type="ECO:0000313" key="3">
    <source>
        <dbReference type="EMBL" id="SBS61704.1"/>
    </source>
</evidence>
<dbReference type="GO" id="GO:0005509">
    <property type="term" value="F:calcium ion binding"/>
    <property type="evidence" value="ECO:0007669"/>
    <property type="project" value="InterPro"/>
</dbReference>
<dbReference type="InterPro" id="IPR028974">
    <property type="entry name" value="TSP_type-3_rpt"/>
</dbReference>
<evidence type="ECO:0008006" key="5">
    <source>
        <dbReference type="Google" id="ProtNLM"/>
    </source>
</evidence>
<feature type="region of interest" description="Disordered" evidence="1">
    <location>
        <begin position="137"/>
        <end position="173"/>
    </location>
</feature>
<protein>
    <recommendedName>
        <fullName evidence="5">Chromosome partition protein Smc</fullName>
    </recommendedName>
</protein>
<dbReference type="EMBL" id="FLQP01000010">
    <property type="protein sequence ID" value="SBS61704.1"/>
    <property type="molecule type" value="Genomic_DNA"/>
</dbReference>
<evidence type="ECO:0000256" key="1">
    <source>
        <dbReference type="SAM" id="MobiDB-lite"/>
    </source>
</evidence>
<proteinExistence type="predicted"/>
<reference evidence="4" key="1">
    <citation type="submission" date="2016-06" db="EMBL/GenBank/DDBJ databases">
        <authorList>
            <person name="Rodrigo-Torres Lidia"/>
            <person name="Arahal R.David."/>
        </authorList>
    </citation>
    <scope>NUCLEOTIDE SEQUENCE [LARGE SCALE GENOMIC DNA]</scope>
    <source>
        <strain evidence="4">CECT 7223</strain>
    </source>
</reference>
<feature type="compositionally biased region" description="Basic and acidic residues" evidence="1">
    <location>
        <begin position="154"/>
        <end position="173"/>
    </location>
</feature>
<keyword evidence="2" id="KW-0732">Signal</keyword>